<proteinExistence type="predicted"/>
<dbReference type="EMBL" id="JBBPBN010000003">
    <property type="protein sequence ID" value="KAK9043291.1"/>
    <property type="molecule type" value="Genomic_DNA"/>
</dbReference>
<name>A0ABR2U0N6_9ROSI</name>
<organism evidence="2 3">
    <name type="scientific">Hibiscus sabdariffa</name>
    <name type="common">roselle</name>
    <dbReference type="NCBI Taxonomy" id="183260"/>
    <lineage>
        <taxon>Eukaryota</taxon>
        <taxon>Viridiplantae</taxon>
        <taxon>Streptophyta</taxon>
        <taxon>Embryophyta</taxon>
        <taxon>Tracheophyta</taxon>
        <taxon>Spermatophyta</taxon>
        <taxon>Magnoliopsida</taxon>
        <taxon>eudicotyledons</taxon>
        <taxon>Gunneridae</taxon>
        <taxon>Pentapetalae</taxon>
        <taxon>rosids</taxon>
        <taxon>malvids</taxon>
        <taxon>Malvales</taxon>
        <taxon>Malvaceae</taxon>
        <taxon>Malvoideae</taxon>
        <taxon>Hibiscus</taxon>
    </lineage>
</organism>
<sequence>MVTLARDEAHAEFERRKNFTLAALAIFASFGSLTCRVKLPLENPVSELVVVPAKVGVNGGEMQVPFWVMVTNLLSRMSEGTGGPVVDPTPGAAHHLEFIHAEMVVAVVAFIFFMVSMEVIVRSLEYPWKDFDVVKGNLQ</sequence>
<gene>
    <name evidence="2" type="ORF">V6N11_071637</name>
</gene>
<reference evidence="2 3" key="1">
    <citation type="journal article" date="2024" name="G3 (Bethesda)">
        <title>Genome assembly of Hibiscus sabdariffa L. provides insights into metabolisms of medicinal natural products.</title>
        <authorList>
            <person name="Kim T."/>
        </authorList>
    </citation>
    <scope>NUCLEOTIDE SEQUENCE [LARGE SCALE GENOMIC DNA]</scope>
    <source>
        <strain evidence="2">TK-2024</strain>
        <tissue evidence="2">Old leaves</tissue>
    </source>
</reference>
<dbReference type="Proteomes" id="UP001396334">
    <property type="component" value="Unassembled WGS sequence"/>
</dbReference>
<keyword evidence="3" id="KW-1185">Reference proteome</keyword>
<comment type="caution">
    <text evidence="2">The sequence shown here is derived from an EMBL/GenBank/DDBJ whole genome shotgun (WGS) entry which is preliminary data.</text>
</comment>
<accession>A0ABR2U0N6</accession>
<keyword evidence="1" id="KW-0472">Membrane</keyword>
<evidence type="ECO:0000313" key="2">
    <source>
        <dbReference type="EMBL" id="KAK9043291.1"/>
    </source>
</evidence>
<evidence type="ECO:0000313" key="3">
    <source>
        <dbReference type="Proteomes" id="UP001396334"/>
    </source>
</evidence>
<protein>
    <submittedName>
        <fullName evidence="2">Uncharacterized protein</fullName>
    </submittedName>
</protein>
<keyword evidence="1" id="KW-0812">Transmembrane</keyword>
<evidence type="ECO:0000256" key="1">
    <source>
        <dbReference type="SAM" id="Phobius"/>
    </source>
</evidence>
<feature type="transmembrane region" description="Helical" evidence="1">
    <location>
        <begin position="98"/>
        <end position="121"/>
    </location>
</feature>
<keyword evidence="1" id="KW-1133">Transmembrane helix</keyword>